<dbReference type="PANTHER" id="PTHR43768:SF3">
    <property type="entry name" value="TREHALOSE 6-PHOSPHATE PHOSPHATASE"/>
    <property type="match status" value="1"/>
</dbReference>
<comment type="similarity">
    <text evidence="2 4">Belongs to the trehalose phosphatase family.</text>
</comment>
<evidence type="ECO:0000256" key="3">
    <source>
        <dbReference type="ARBA" id="ARBA00022801"/>
    </source>
</evidence>
<dbReference type="NCBIfam" id="TIGR01484">
    <property type="entry name" value="HAD-SF-IIB"/>
    <property type="match status" value="1"/>
</dbReference>
<dbReference type="InterPro" id="IPR044651">
    <property type="entry name" value="OTSB-like"/>
</dbReference>
<comment type="pathway">
    <text evidence="1 4">Glycan biosynthesis; trehalose biosynthesis.</text>
</comment>
<evidence type="ECO:0000256" key="1">
    <source>
        <dbReference type="ARBA" id="ARBA00005199"/>
    </source>
</evidence>
<dbReference type="PANTHER" id="PTHR43768">
    <property type="entry name" value="TREHALOSE 6-PHOSPHATE PHOSPHATASE"/>
    <property type="match status" value="1"/>
</dbReference>
<dbReference type="GO" id="GO:0004805">
    <property type="term" value="F:trehalose-phosphatase activity"/>
    <property type="evidence" value="ECO:0007669"/>
    <property type="project" value="UniProtKB-EC"/>
</dbReference>
<dbReference type="UniPathway" id="UPA00299"/>
<comment type="cofactor">
    <cofactor evidence="4">
        <name>Mg(2+)</name>
        <dbReference type="ChEBI" id="CHEBI:18420"/>
    </cofactor>
</comment>
<dbReference type="Gene3D" id="3.30.70.1020">
    <property type="entry name" value="Trehalose-6-phosphate phosphatase related protein, domain 2"/>
    <property type="match status" value="1"/>
</dbReference>
<evidence type="ECO:0000313" key="6">
    <source>
        <dbReference type="Proteomes" id="UP000176336"/>
    </source>
</evidence>
<dbReference type="Gene3D" id="3.40.50.1000">
    <property type="entry name" value="HAD superfamily/HAD-like"/>
    <property type="match status" value="1"/>
</dbReference>
<protein>
    <recommendedName>
        <fullName evidence="4">Trehalose 6-phosphate phosphatase</fullName>
        <ecNumber evidence="4">3.1.3.12</ecNumber>
    </recommendedName>
</protein>
<dbReference type="EC" id="3.1.3.12" evidence="4"/>
<dbReference type="GO" id="GO:0005992">
    <property type="term" value="P:trehalose biosynthetic process"/>
    <property type="evidence" value="ECO:0007669"/>
    <property type="project" value="UniProtKB-UniPathway"/>
</dbReference>
<organism evidence="5 6">
    <name type="scientific">Candidatus Daviesbacteria bacterium RIFCSPHIGHO2_01_FULL_41_23</name>
    <dbReference type="NCBI Taxonomy" id="1797764"/>
    <lineage>
        <taxon>Bacteria</taxon>
        <taxon>Candidatus Daviesiibacteriota</taxon>
    </lineage>
</organism>
<comment type="catalytic activity">
    <reaction evidence="4">
        <text>alpha,alpha-trehalose 6-phosphate + H2O = alpha,alpha-trehalose + phosphate</text>
        <dbReference type="Rhea" id="RHEA:23420"/>
        <dbReference type="ChEBI" id="CHEBI:15377"/>
        <dbReference type="ChEBI" id="CHEBI:16551"/>
        <dbReference type="ChEBI" id="CHEBI:43474"/>
        <dbReference type="ChEBI" id="CHEBI:58429"/>
        <dbReference type="EC" id="3.1.3.12"/>
    </reaction>
</comment>
<dbReference type="AlphaFoldDB" id="A0A1F5ISC6"/>
<dbReference type="InterPro" id="IPR003337">
    <property type="entry name" value="Trehalose_PPase"/>
</dbReference>
<dbReference type="InterPro" id="IPR036412">
    <property type="entry name" value="HAD-like_sf"/>
</dbReference>
<keyword evidence="4" id="KW-0479">Metal-binding</keyword>
<dbReference type="Pfam" id="PF02358">
    <property type="entry name" value="Trehalose_PPase"/>
    <property type="match status" value="1"/>
</dbReference>
<comment type="function">
    <text evidence="4">Removes the phosphate from trehalose 6-phosphate to produce free trehalose.</text>
</comment>
<keyword evidence="3 4" id="KW-0378">Hydrolase</keyword>
<sequence length="261" mass="30157">MKNLWNNLDAISLKLKEKSAKIIMLDFDGTLTPIIKSPEKIILQKETRKLLQDLSRKKGFFIAIISGRSLQDLKGKVALKEIIYAGNHGLEGEIYDRKFLYPLTKKTLKIMGLIKKDLETIVRDFEGVFIEDKKLTQSLHFRMLLRKHLPLFRKTFNEVIQPFKAAGSISVTSGKKVFDIRPEFIWNKGDFAKLVIKEIAEETKTSPVVIYIGDDVTDEDVFQILEGRITIRVGGVQRSYAKYRLKNTKEVFKFLDWVVNF</sequence>
<evidence type="ECO:0000313" key="5">
    <source>
        <dbReference type="EMBL" id="OGE19265.1"/>
    </source>
</evidence>
<evidence type="ECO:0000256" key="4">
    <source>
        <dbReference type="RuleBase" id="RU361117"/>
    </source>
</evidence>
<dbReference type="SUPFAM" id="SSF56784">
    <property type="entry name" value="HAD-like"/>
    <property type="match status" value="1"/>
</dbReference>
<dbReference type="InterPro" id="IPR006379">
    <property type="entry name" value="HAD-SF_hydro_IIB"/>
</dbReference>
<reference evidence="5 6" key="1">
    <citation type="journal article" date="2016" name="Nat. Commun.">
        <title>Thousands of microbial genomes shed light on interconnected biogeochemical processes in an aquifer system.</title>
        <authorList>
            <person name="Anantharaman K."/>
            <person name="Brown C.T."/>
            <person name="Hug L.A."/>
            <person name="Sharon I."/>
            <person name="Castelle C.J."/>
            <person name="Probst A.J."/>
            <person name="Thomas B.C."/>
            <person name="Singh A."/>
            <person name="Wilkins M.J."/>
            <person name="Karaoz U."/>
            <person name="Brodie E.L."/>
            <person name="Williams K.H."/>
            <person name="Hubbard S.S."/>
            <person name="Banfield J.F."/>
        </authorList>
    </citation>
    <scope>NUCLEOTIDE SEQUENCE [LARGE SCALE GENOMIC DNA]</scope>
</reference>
<gene>
    <name evidence="5" type="ORF">A2871_00210</name>
</gene>
<keyword evidence="4" id="KW-0460">Magnesium</keyword>
<accession>A0A1F5ISC6</accession>
<dbReference type="GO" id="GO:0046872">
    <property type="term" value="F:metal ion binding"/>
    <property type="evidence" value="ECO:0007669"/>
    <property type="project" value="UniProtKB-KW"/>
</dbReference>
<dbReference type="Proteomes" id="UP000176336">
    <property type="component" value="Unassembled WGS sequence"/>
</dbReference>
<proteinExistence type="inferred from homology"/>
<comment type="caution">
    <text evidence="5">The sequence shown here is derived from an EMBL/GenBank/DDBJ whole genome shotgun (WGS) entry which is preliminary data.</text>
</comment>
<dbReference type="EMBL" id="MFCR01000003">
    <property type="protein sequence ID" value="OGE19265.1"/>
    <property type="molecule type" value="Genomic_DNA"/>
</dbReference>
<name>A0A1F5ISC6_9BACT</name>
<dbReference type="InterPro" id="IPR023214">
    <property type="entry name" value="HAD_sf"/>
</dbReference>
<evidence type="ECO:0000256" key="2">
    <source>
        <dbReference type="ARBA" id="ARBA00008770"/>
    </source>
</evidence>
<dbReference type="NCBIfam" id="TIGR00685">
    <property type="entry name" value="T6PP"/>
    <property type="match status" value="1"/>
</dbReference>